<dbReference type="EMBL" id="SSHM01000001">
    <property type="protein sequence ID" value="THC79160.1"/>
    <property type="molecule type" value="Genomic_DNA"/>
</dbReference>
<protein>
    <submittedName>
        <fullName evidence="7">Alginate lyase family protein</fullName>
    </submittedName>
</protein>
<dbReference type="EMBL" id="JACCKI010000001">
    <property type="protein sequence ID" value="NZA03564.1"/>
    <property type="molecule type" value="Genomic_DNA"/>
</dbReference>
<accession>A0A7Z9DQ59</accession>
<comment type="caution">
    <text evidence="7">The sequence shown here is derived from an EMBL/GenBank/DDBJ whole genome shotgun (WGS) entry which is preliminary data.</text>
</comment>
<dbReference type="Pfam" id="PF16889">
    <property type="entry name" value="Hepar_II_III_N"/>
    <property type="match status" value="1"/>
</dbReference>
<dbReference type="RefSeq" id="WP_015764761.1">
    <property type="nucleotide sequence ID" value="NZ_CABFNJ010000011.1"/>
</dbReference>
<organism evidence="7 10">
    <name type="scientific">Lacticaseibacillus rhamnosus</name>
    <name type="common">Lactobacillus rhamnosus</name>
    <dbReference type="NCBI Taxonomy" id="47715"/>
    <lineage>
        <taxon>Bacteria</taxon>
        <taxon>Bacillati</taxon>
        <taxon>Bacillota</taxon>
        <taxon>Bacilli</taxon>
        <taxon>Lactobacillales</taxon>
        <taxon>Lactobacillaceae</taxon>
        <taxon>Lacticaseibacillus</taxon>
    </lineage>
</organism>
<evidence type="ECO:0000259" key="6">
    <source>
        <dbReference type="Pfam" id="PF16889"/>
    </source>
</evidence>
<sequence length="641" mass="73535">MAKMTWTTYIQQLRQHQHLTDHAQKNADRLLKNVYLFDNPYAMEPTQISYTMDPIQWQKTPNGDPEWLYMLKRQEYLLDLLEAFYETGDMVYQKKMKALLFSWIEENLAFPDTWRTIDTGIRLLNWTPVIANLLESQLLTAKERVNVESAVNTQAAYLKQNYTEKFDISNWGILITTGILTYAAQFPNVIESDILHWAQKRFEVELDLQVDAQGMQWEQSPLYLLEVWRSSLAVIAAQQRADLSVSPIVLAKTKAMHNMMAQYIKPNLKLLQQGDTDAIRIDSLYQASVAILKLPSALSKQLDPVFDFGLLELAHEQWQLTTSEAVLPKQFDAPISGNYFWRSGWDKQADYWHLFNGNLGSGHGHAALGHLDLTIGGQDVLVDPGRYTYVDGTERRYLKGVTAHNTVMLDHKAFSLPKDSWKYQYVSNPIANQSVKFARGQVVKAVFLDQSQEDSAIITRFLIGLSEERLWLALDLISYPGQHSLQRFWQISPHLEVARNGDGYILGDSARFTTTESQIRQSKQLFSPRYNELQHLTRLESETLFQDFTAQVAVFSAGDKVVKITPVSAKHSGEVEEEVPQKLALGFRLDLGENRDYLITLQPENTILGRKLYWFDGTEAYGSLNIFSRQGHKVIEHFQLL</sequence>
<comment type="subcellular location">
    <subcellularLocation>
        <location evidence="1">Periplasm</location>
    </subcellularLocation>
</comment>
<dbReference type="Gene3D" id="2.70.98.70">
    <property type="match status" value="1"/>
</dbReference>
<evidence type="ECO:0000259" key="5">
    <source>
        <dbReference type="Pfam" id="PF07940"/>
    </source>
</evidence>
<evidence type="ECO:0000313" key="10">
    <source>
        <dbReference type="Proteomes" id="UP000552935"/>
    </source>
</evidence>
<dbReference type="InterPro" id="IPR008929">
    <property type="entry name" value="Chondroitin_lyas"/>
</dbReference>
<evidence type="ECO:0000313" key="7">
    <source>
        <dbReference type="EMBL" id="NZA03564.1"/>
    </source>
</evidence>
<feature type="domain" description="Heparinase II/III-like C-terminal" evidence="5">
    <location>
        <begin position="356"/>
        <end position="537"/>
    </location>
</feature>
<dbReference type="PANTHER" id="PTHR39210">
    <property type="entry name" value="HEPARIN-SULFATE LYASE"/>
    <property type="match status" value="1"/>
</dbReference>
<dbReference type="SUPFAM" id="SSF48230">
    <property type="entry name" value="Chondroitin AC/alginate lyase"/>
    <property type="match status" value="1"/>
</dbReference>
<evidence type="ECO:0000256" key="3">
    <source>
        <dbReference type="ARBA" id="ARBA00022764"/>
    </source>
</evidence>
<keyword evidence="2" id="KW-0732">Signal</keyword>
<dbReference type="Proteomes" id="UP000552935">
    <property type="component" value="Unassembled WGS sequence"/>
</dbReference>
<keyword evidence="3" id="KW-0574">Periplasm</keyword>
<evidence type="ECO:0000313" key="8">
    <source>
        <dbReference type="EMBL" id="THC79160.1"/>
    </source>
</evidence>
<dbReference type="GO" id="GO:0016829">
    <property type="term" value="F:lyase activity"/>
    <property type="evidence" value="ECO:0007669"/>
    <property type="project" value="UniProtKB-KW"/>
</dbReference>
<name>A0A7Z9DQ59_LACRH</name>
<dbReference type="AlphaFoldDB" id="A0A7Z9DQ59"/>
<dbReference type="GO" id="GO:0042597">
    <property type="term" value="C:periplasmic space"/>
    <property type="evidence" value="ECO:0007669"/>
    <property type="project" value="UniProtKB-SubCell"/>
</dbReference>
<dbReference type="SMR" id="A0A7Z9DQ59"/>
<feature type="domain" description="Heparin-sulfate lyase N-terminal" evidence="6">
    <location>
        <begin position="15"/>
        <end position="244"/>
    </location>
</feature>
<dbReference type="Gene3D" id="1.50.10.100">
    <property type="entry name" value="Chondroitin AC/alginate lyase"/>
    <property type="match status" value="1"/>
</dbReference>
<keyword evidence="4 7" id="KW-0456">Lyase</keyword>
<gene>
    <name evidence="8" type="ORF">E6L36_01245</name>
    <name evidence="7" type="ORF">H0N82_00160</name>
</gene>
<evidence type="ECO:0000256" key="1">
    <source>
        <dbReference type="ARBA" id="ARBA00004418"/>
    </source>
</evidence>
<dbReference type="InterPro" id="IPR012480">
    <property type="entry name" value="Hepar_II_III_C"/>
</dbReference>
<dbReference type="Pfam" id="PF07940">
    <property type="entry name" value="Hepar_II_III_C"/>
    <property type="match status" value="1"/>
</dbReference>
<evidence type="ECO:0000256" key="2">
    <source>
        <dbReference type="ARBA" id="ARBA00022729"/>
    </source>
</evidence>
<evidence type="ECO:0000313" key="9">
    <source>
        <dbReference type="Proteomes" id="UP000307517"/>
    </source>
</evidence>
<reference evidence="7 10" key="2">
    <citation type="submission" date="2020-07" db="EMBL/GenBank/DDBJ databases">
        <title>Organ Donor 1.</title>
        <authorList>
            <person name="Marsh A.J."/>
            <person name="Azcarate-Peril M.A."/>
        </authorList>
    </citation>
    <scope>NUCLEOTIDE SEQUENCE [LARGE SCALE GENOMIC DNA]</scope>
    <source>
        <strain evidence="7 10">AMC0712</strain>
    </source>
</reference>
<dbReference type="InterPro" id="IPR031680">
    <property type="entry name" value="Hepar_II_III_N"/>
</dbReference>
<evidence type="ECO:0000256" key="4">
    <source>
        <dbReference type="ARBA" id="ARBA00023239"/>
    </source>
</evidence>
<reference evidence="8 9" key="1">
    <citation type="submission" date="2019-04" db="EMBL/GenBank/DDBJ databases">
        <title>Genome Announcement to Ensure Probiotic Safety of Lactobacillus rhamnosus UBLR-58.</title>
        <authorList>
            <person name="Sulthana A."/>
            <person name="Lakshmi S.G."/>
            <person name="Madempudi R.S."/>
        </authorList>
    </citation>
    <scope>NUCLEOTIDE SEQUENCE [LARGE SCALE GENOMIC DNA]</scope>
    <source>
        <strain evidence="8 9">UBLR-58</strain>
    </source>
</reference>
<dbReference type="PANTHER" id="PTHR39210:SF1">
    <property type="entry name" value="HEPARIN-SULFATE LYASE"/>
    <property type="match status" value="1"/>
</dbReference>
<proteinExistence type="predicted"/>
<dbReference type="Proteomes" id="UP000307517">
    <property type="component" value="Unassembled WGS sequence"/>
</dbReference>